<reference evidence="1 2" key="1">
    <citation type="submission" date="2019-11" db="EMBL/GenBank/DDBJ databases">
        <authorList>
            <person name="Holert J."/>
        </authorList>
    </citation>
    <scope>NUCLEOTIDE SEQUENCE [LARGE SCALE GENOMIC DNA]</scope>
    <source>
        <strain evidence="1">SB11_3</strain>
    </source>
</reference>
<proteinExistence type="predicted"/>
<name>A0A5S9QN45_9GAMM</name>
<gene>
    <name evidence="1" type="ORF">OPDIPICF_02328</name>
</gene>
<protein>
    <submittedName>
        <fullName evidence="1">Uncharacterized protein</fullName>
    </submittedName>
</protein>
<dbReference type="EMBL" id="CACSIO010000034">
    <property type="protein sequence ID" value="CAA0119827.1"/>
    <property type="molecule type" value="Genomic_DNA"/>
</dbReference>
<evidence type="ECO:0000313" key="1">
    <source>
        <dbReference type="EMBL" id="CAA0119827.1"/>
    </source>
</evidence>
<dbReference type="Proteomes" id="UP000441399">
    <property type="component" value="Unassembled WGS sequence"/>
</dbReference>
<evidence type="ECO:0000313" key="2">
    <source>
        <dbReference type="Proteomes" id="UP000441399"/>
    </source>
</evidence>
<sequence length="87" mass="9333">MAISVAAVKTTQSTPIYLATFDEPGLIHRIDSQVMIKTAALNMIPLTASDIGELIKGASTQVRIRPLMIAIPRMAHHTAVARNPTAL</sequence>
<organism evidence="1 2">
    <name type="scientific">BD1-7 clade bacterium</name>
    <dbReference type="NCBI Taxonomy" id="2029982"/>
    <lineage>
        <taxon>Bacteria</taxon>
        <taxon>Pseudomonadati</taxon>
        <taxon>Pseudomonadota</taxon>
        <taxon>Gammaproteobacteria</taxon>
        <taxon>Cellvibrionales</taxon>
        <taxon>Spongiibacteraceae</taxon>
        <taxon>BD1-7 clade</taxon>
    </lineage>
</organism>
<dbReference type="AlphaFoldDB" id="A0A5S9QN45"/>
<keyword evidence="2" id="KW-1185">Reference proteome</keyword>
<accession>A0A5S9QN45</accession>